<dbReference type="InterPro" id="IPR050679">
    <property type="entry name" value="Bact_HTH_transcr_reg"/>
</dbReference>
<dbReference type="InterPro" id="IPR011663">
    <property type="entry name" value="UTRA"/>
</dbReference>
<evidence type="ECO:0000259" key="4">
    <source>
        <dbReference type="PROSITE" id="PS50949"/>
    </source>
</evidence>
<name>A0ABT9WTU1_9BACI</name>
<dbReference type="InterPro" id="IPR036388">
    <property type="entry name" value="WH-like_DNA-bd_sf"/>
</dbReference>
<reference evidence="5 6" key="1">
    <citation type="submission" date="2023-07" db="EMBL/GenBank/DDBJ databases">
        <title>Genomic Encyclopedia of Type Strains, Phase IV (KMG-IV): sequencing the most valuable type-strain genomes for metagenomic binning, comparative biology and taxonomic classification.</title>
        <authorList>
            <person name="Goeker M."/>
        </authorList>
    </citation>
    <scope>NUCLEOTIDE SEQUENCE [LARGE SCALE GENOMIC DNA]</scope>
    <source>
        <strain evidence="5 6">DSM 23837</strain>
    </source>
</reference>
<dbReference type="PANTHER" id="PTHR44846:SF1">
    <property type="entry name" value="MANNOSYL-D-GLYCERATE TRANSPORT_METABOLISM SYSTEM REPRESSOR MNGR-RELATED"/>
    <property type="match status" value="1"/>
</dbReference>
<dbReference type="Pfam" id="PF07702">
    <property type="entry name" value="UTRA"/>
    <property type="match status" value="1"/>
</dbReference>
<protein>
    <submittedName>
        <fullName evidence="5">DNA-binding GntR family transcriptional regulator</fullName>
    </submittedName>
</protein>
<proteinExistence type="predicted"/>
<dbReference type="PROSITE" id="PS50949">
    <property type="entry name" value="HTH_GNTR"/>
    <property type="match status" value="1"/>
</dbReference>
<feature type="domain" description="HTH gntR-type" evidence="4">
    <location>
        <begin position="9"/>
        <end position="77"/>
    </location>
</feature>
<dbReference type="Gene3D" id="3.40.1410.10">
    <property type="entry name" value="Chorismate lyase-like"/>
    <property type="match status" value="1"/>
</dbReference>
<dbReference type="SUPFAM" id="SSF46785">
    <property type="entry name" value="Winged helix' DNA-binding domain"/>
    <property type="match status" value="1"/>
</dbReference>
<dbReference type="RefSeq" id="WP_307230071.1">
    <property type="nucleotide sequence ID" value="NZ_JAUSTT010000015.1"/>
</dbReference>
<dbReference type="SMART" id="SM00345">
    <property type="entry name" value="HTH_GNTR"/>
    <property type="match status" value="1"/>
</dbReference>
<evidence type="ECO:0000256" key="2">
    <source>
        <dbReference type="ARBA" id="ARBA00023125"/>
    </source>
</evidence>
<dbReference type="PRINTS" id="PR00035">
    <property type="entry name" value="HTHGNTR"/>
</dbReference>
<dbReference type="SUPFAM" id="SSF64288">
    <property type="entry name" value="Chorismate lyase-like"/>
    <property type="match status" value="1"/>
</dbReference>
<dbReference type="CDD" id="cd07377">
    <property type="entry name" value="WHTH_GntR"/>
    <property type="match status" value="1"/>
</dbReference>
<organism evidence="5 6">
    <name type="scientific">Bacillus chungangensis</name>
    <dbReference type="NCBI Taxonomy" id="587633"/>
    <lineage>
        <taxon>Bacteria</taxon>
        <taxon>Bacillati</taxon>
        <taxon>Bacillota</taxon>
        <taxon>Bacilli</taxon>
        <taxon>Bacillales</taxon>
        <taxon>Bacillaceae</taxon>
        <taxon>Bacillus</taxon>
    </lineage>
</organism>
<dbReference type="GO" id="GO:0003677">
    <property type="term" value="F:DNA binding"/>
    <property type="evidence" value="ECO:0007669"/>
    <property type="project" value="UniProtKB-KW"/>
</dbReference>
<comment type="caution">
    <text evidence="5">The sequence shown here is derived from an EMBL/GenBank/DDBJ whole genome shotgun (WGS) entry which is preliminary data.</text>
</comment>
<evidence type="ECO:0000256" key="1">
    <source>
        <dbReference type="ARBA" id="ARBA00023015"/>
    </source>
</evidence>
<dbReference type="Proteomes" id="UP001223586">
    <property type="component" value="Unassembled WGS sequence"/>
</dbReference>
<dbReference type="Gene3D" id="1.10.10.10">
    <property type="entry name" value="Winged helix-like DNA-binding domain superfamily/Winged helix DNA-binding domain"/>
    <property type="match status" value="1"/>
</dbReference>
<keyword evidence="2 5" id="KW-0238">DNA-binding</keyword>
<dbReference type="PANTHER" id="PTHR44846">
    <property type="entry name" value="MANNOSYL-D-GLYCERATE TRANSPORT/METABOLISM SYSTEM REPRESSOR MNGR-RELATED"/>
    <property type="match status" value="1"/>
</dbReference>
<evidence type="ECO:0000313" key="6">
    <source>
        <dbReference type="Proteomes" id="UP001223586"/>
    </source>
</evidence>
<keyword evidence="1" id="KW-0805">Transcription regulation</keyword>
<dbReference type="Pfam" id="PF00392">
    <property type="entry name" value="GntR"/>
    <property type="match status" value="1"/>
</dbReference>
<dbReference type="EMBL" id="JAUSTT010000015">
    <property type="protein sequence ID" value="MDQ0176707.1"/>
    <property type="molecule type" value="Genomic_DNA"/>
</dbReference>
<evidence type="ECO:0000256" key="3">
    <source>
        <dbReference type="ARBA" id="ARBA00023163"/>
    </source>
</evidence>
<dbReference type="InterPro" id="IPR000524">
    <property type="entry name" value="Tscrpt_reg_HTH_GntR"/>
</dbReference>
<gene>
    <name evidence="5" type="ORF">J2S08_002565</name>
</gene>
<dbReference type="InterPro" id="IPR028978">
    <property type="entry name" value="Chorismate_lyase_/UTRA_dom_sf"/>
</dbReference>
<keyword evidence="3" id="KW-0804">Transcription</keyword>
<keyword evidence="6" id="KW-1185">Reference proteome</keyword>
<evidence type="ECO:0000313" key="5">
    <source>
        <dbReference type="EMBL" id="MDQ0176707.1"/>
    </source>
</evidence>
<dbReference type="SMART" id="SM00866">
    <property type="entry name" value="UTRA"/>
    <property type="match status" value="1"/>
</dbReference>
<sequence length="234" mass="27070">MGVDRESFTPIYLQIEEDIRSQILSGKYREGDRLPSESELIKTYDVTRTTVQRALAGLVNEGMIERIHGKGSFVRLRAVRENIWNFSGFSTYAKKTNQIPITKVIEHEVYQEQSGKYLKLVRLRGFHKHNKNQWITLDTSILSLDIFPGLDKYDFSTLSLYETLKNEYKTEPDHARLNVKAMLANEQLMDIFELTTPMPLLNVQGNVMDQQGRTVEQVNVVYSKDADFNFVINI</sequence>
<dbReference type="InterPro" id="IPR036390">
    <property type="entry name" value="WH_DNA-bd_sf"/>
</dbReference>
<accession>A0ABT9WTU1</accession>